<accession>A0A317G084</accession>
<evidence type="ECO:0000313" key="5">
    <source>
        <dbReference type="EMBL" id="PWT25983.1"/>
    </source>
</evidence>
<reference evidence="5 6" key="1">
    <citation type="submission" date="2017-09" db="EMBL/GenBank/DDBJ databases">
        <title>High-quality draft genome sequence of Butyrivibrio fibrisolvens INBov1, isolated from cow rumen.</title>
        <authorList>
            <person name="Rodriguez Hernaez J."/>
            <person name="Rivarola M."/>
            <person name="Paniego N."/>
            <person name="Cravero S."/>
            <person name="Ceron Cucchi M."/>
            <person name="Martinez M.C."/>
        </authorList>
    </citation>
    <scope>NUCLEOTIDE SEQUENCE [LARGE SCALE GENOMIC DNA]</scope>
    <source>
        <strain evidence="5 6">INBov1</strain>
        <plasmid evidence="6">pinbov266</plasmid>
    </source>
</reference>
<dbReference type="CDD" id="cd00761">
    <property type="entry name" value="Glyco_tranf_GTA_type"/>
    <property type="match status" value="1"/>
</dbReference>
<evidence type="ECO:0000313" key="6">
    <source>
        <dbReference type="Proteomes" id="UP000245488"/>
    </source>
</evidence>
<dbReference type="InterPro" id="IPR001173">
    <property type="entry name" value="Glyco_trans_2-like"/>
</dbReference>
<dbReference type="InterPro" id="IPR029044">
    <property type="entry name" value="Nucleotide-diphossugar_trans"/>
</dbReference>
<dbReference type="RefSeq" id="WP_110074495.1">
    <property type="nucleotide sequence ID" value="NZ_CM009897.1"/>
</dbReference>
<dbReference type="Pfam" id="PF00535">
    <property type="entry name" value="Glycos_transf_2"/>
    <property type="match status" value="1"/>
</dbReference>
<dbReference type="SUPFAM" id="SSF53448">
    <property type="entry name" value="Nucleotide-diphospho-sugar transferases"/>
    <property type="match status" value="1"/>
</dbReference>
<evidence type="ECO:0000256" key="3">
    <source>
        <dbReference type="SAM" id="Phobius"/>
    </source>
</evidence>
<feature type="transmembrane region" description="Helical" evidence="3">
    <location>
        <begin position="262"/>
        <end position="281"/>
    </location>
</feature>
<keyword evidence="5" id="KW-0614">Plasmid</keyword>
<keyword evidence="3" id="KW-0812">Transmembrane</keyword>
<organism evidence="5 6">
    <name type="scientific">Butyrivibrio fibrisolvens</name>
    <dbReference type="NCBI Taxonomy" id="831"/>
    <lineage>
        <taxon>Bacteria</taxon>
        <taxon>Bacillati</taxon>
        <taxon>Bacillota</taxon>
        <taxon>Clostridia</taxon>
        <taxon>Lachnospirales</taxon>
        <taxon>Lachnospiraceae</taxon>
        <taxon>Butyrivibrio</taxon>
    </lineage>
</organism>
<evidence type="ECO:0000256" key="2">
    <source>
        <dbReference type="ARBA" id="ARBA00022679"/>
    </source>
</evidence>
<keyword evidence="2" id="KW-0808">Transferase</keyword>
<dbReference type="GO" id="GO:0016757">
    <property type="term" value="F:glycosyltransferase activity"/>
    <property type="evidence" value="ECO:0007669"/>
    <property type="project" value="UniProtKB-KW"/>
</dbReference>
<evidence type="ECO:0000256" key="1">
    <source>
        <dbReference type="ARBA" id="ARBA00022676"/>
    </source>
</evidence>
<keyword evidence="3" id="KW-0472">Membrane</keyword>
<feature type="domain" description="Glycosyltransferase 2-like" evidence="4">
    <location>
        <begin position="7"/>
        <end position="161"/>
    </location>
</feature>
<comment type="caution">
    <text evidence="5">The sequence shown here is derived from an EMBL/GenBank/DDBJ whole genome shotgun (WGS) entry which is preliminary data.</text>
</comment>
<dbReference type="Gene3D" id="3.90.550.10">
    <property type="entry name" value="Spore Coat Polysaccharide Biosynthesis Protein SpsA, Chain A"/>
    <property type="match status" value="1"/>
</dbReference>
<dbReference type="EMBL" id="NXNG01000002">
    <property type="protein sequence ID" value="PWT25983.1"/>
    <property type="molecule type" value="Genomic_DNA"/>
</dbReference>
<keyword evidence="1" id="KW-0328">Glycosyltransferase</keyword>
<dbReference type="PANTHER" id="PTHR22916:SF51">
    <property type="entry name" value="GLYCOSYLTRANSFERASE EPSH-RELATED"/>
    <property type="match status" value="1"/>
</dbReference>
<name>A0A317G084_BUTFI</name>
<geneLocation type="plasmid" evidence="6">
    <name>pinbov266</name>
</geneLocation>
<dbReference type="AlphaFoldDB" id="A0A317G084"/>
<sequence>MAKYCVSVIVPIYKVPEIYLRKCIESIKNQTLENIEILLIDDGSPDNCGIICDEYAYNDDRIVTIHKANGGLCSSRNAGQRAANGEFIMFVDGDDWIEPDMCQKLYSIAKNTDAELVMCGMFREYASSSIEFKVGLEDKKIYVGEECRKLQEKLLEYNCNIAMAYSKLILKSFLDENQIYHDEELKQGAEGLEFNIRLFDKLNRATFTKEAFYHYIYNENSISSTSTDSNNELVIRCYSKILELINSSNNSQNLIPKFYNRFLYVIITTAISGFFNPGNAYSYRERVKKFKTYLEKPLVQYTINCSNLMGISRQRKIVLWLIKRRLFFMIDILGKLRKIQKVRM</sequence>
<evidence type="ECO:0000259" key="4">
    <source>
        <dbReference type="Pfam" id="PF00535"/>
    </source>
</evidence>
<gene>
    <name evidence="5" type="ORF">CPT75_00950</name>
</gene>
<protein>
    <recommendedName>
        <fullName evidence="4">Glycosyltransferase 2-like domain-containing protein</fullName>
    </recommendedName>
</protein>
<dbReference type="PANTHER" id="PTHR22916">
    <property type="entry name" value="GLYCOSYLTRANSFERASE"/>
    <property type="match status" value="1"/>
</dbReference>
<keyword evidence="6" id="KW-1185">Reference proteome</keyword>
<dbReference type="Proteomes" id="UP000245488">
    <property type="component" value="Plasmid pINBov266"/>
</dbReference>
<keyword evidence="3" id="KW-1133">Transmembrane helix</keyword>
<proteinExistence type="predicted"/>